<sequence length="56" mass="6057">MASPSPVQKLPSEIAEGGSLSNKSEQPVVTSDIAKAHKQAFVIPNVLYIFFIMILN</sequence>
<feature type="region of interest" description="Disordered" evidence="1">
    <location>
        <begin position="1"/>
        <end position="24"/>
    </location>
</feature>
<evidence type="ECO:0000256" key="1">
    <source>
        <dbReference type="SAM" id="MobiDB-lite"/>
    </source>
</evidence>
<evidence type="ECO:0000313" key="3">
    <source>
        <dbReference type="Proteomes" id="UP001055104"/>
    </source>
</evidence>
<accession>A0AA37KBB0</accession>
<protein>
    <submittedName>
        <fullName evidence="2">Uncharacterized protein</fullName>
    </submittedName>
</protein>
<gene>
    <name evidence="2" type="ORF">CE91St7_02580</name>
</gene>
<dbReference type="EMBL" id="BQOB01000001">
    <property type="protein sequence ID" value="GKH79374.1"/>
    <property type="molecule type" value="Genomic_DNA"/>
</dbReference>
<reference evidence="2" key="1">
    <citation type="submission" date="2022-01" db="EMBL/GenBank/DDBJ databases">
        <title>Novel bile acid biosynthetic pathways are enriched in the microbiome of centenarians.</title>
        <authorList>
            <person name="Sato Y."/>
            <person name="Atarashi K."/>
            <person name="Plichta R.D."/>
            <person name="Arai Y."/>
            <person name="Sasajima S."/>
            <person name="Kearney M.S."/>
            <person name="Suda W."/>
            <person name="Takeshita K."/>
            <person name="Sasaki T."/>
            <person name="Okamoto S."/>
            <person name="Skelly N.A."/>
            <person name="Okamura Y."/>
            <person name="Vlamakis H."/>
            <person name="Li Y."/>
            <person name="Tanoue T."/>
            <person name="Takei H."/>
            <person name="Nittono H."/>
            <person name="Narushima S."/>
            <person name="Irie J."/>
            <person name="Itoh H."/>
            <person name="Moriya K."/>
            <person name="Sugiura Y."/>
            <person name="Suematsu M."/>
            <person name="Moritoki N."/>
            <person name="Shibata S."/>
            <person name="Littman R.D."/>
            <person name="Fischbach A.M."/>
            <person name="Uwamino Y."/>
            <person name="Inoue T."/>
            <person name="Honda A."/>
            <person name="Hattori M."/>
            <person name="Murai T."/>
            <person name="Xavier J.R."/>
            <person name="Hirose N."/>
            <person name="Honda K."/>
        </authorList>
    </citation>
    <scope>NUCLEOTIDE SEQUENCE</scope>
    <source>
        <strain evidence="2">CE91-St7</strain>
    </source>
</reference>
<evidence type="ECO:0000313" key="2">
    <source>
        <dbReference type="EMBL" id="GKH79374.1"/>
    </source>
</evidence>
<proteinExistence type="predicted"/>
<dbReference type="AlphaFoldDB" id="A0AA37KBB0"/>
<organism evidence="2 3">
    <name type="scientific">Phocaeicola dorei</name>
    <dbReference type="NCBI Taxonomy" id="357276"/>
    <lineage>
        <taxon>Bacteria</taxon>
        <taxon>Pseudomonadati</taxon>
        <taxon>Bacteroidota</taxon>
        <taxon>Bacteroidia</taxon>
        <taxon>Bacteroidales</taxon>
        <taxon>Bacteroidaceae</taxon>
        <taxon>Phocaeicola</taxon>
    </lineage>
</organism>
<comment type="caution">
    <text evidence="2">The sequence shown here is derived from an EMBL/GenBank/DDBJ whole genome shotgun (WGS) entry which is preliminary data.</text>
</comment>
<dbReference type="Proteomes" id="UP001055104">
    <property type="component" value="Unassembled WGS sequence"/>
</dbReference>
<name>A0AA37KBB0_9BACT</name>